<dbReference type="AlphaFoldDB" id="A0A4Y2FZ53"/>
<feature type="region of interest" description="Disordered" evidence="1">
    <location>
        <begin position="1"/>
        <end position="20"/>
    </location>
</feature>
<proteinExistence type="predicted"/>
<evidence type="ECO:0000313" key="2">
    <source>
        <dbReference type="EMBL" id="GBM45786.1"/>
    </source>
</evidence>
<accession>A0A4Y2FZ53</accession>
<dbReference type="EMBL" id="BGPR01001112">
    <property type="protein sequence ID" value="GBM45786.1"/>
    <property type="molecule type" value="Genomic_DNA"/>
</dbReference>
<reference evidence="2 3" key="1">
    <citation type="journal article" date="2019" name="Sci. Rep.">
        <title>Orb-weaving spider Araneus ventricosus genome elucidates the spidroin gene catalogue.</title>
        <authorList>
            <person name="Kono N."/>
            <person name="Nakamura H."/>
            <person name="Ohtoshi R."/>
            <person name="Moran D.A.P."/>
            <person name="Shinohara A."/>
            <person name="Yoshida Y."/>
            <person name="Fujiwara M."/>
            <person name="Mori M."/>
            <person name="Tomita M."/>
            <person name="Arakawa K."/>
        </authorList>
    </citation>
    <scope>NUCLEOTIDE SEQUENCE [LARGE SCALE GENOMIC DNA]</scope>
</reference>
<name>A0A4Y2FZ53_ARAVE</name>
<keyword evidence="3" id="KW-1185">Reference proteome</keyword>
<evidence type="ECO:0000313" key="3">
    <source>
        <dbReference type="Proteomes" id="UP000499080"/>
    </source>
</evidence>
<gene>
    <name evidence="2" type="ORF">AVEN_208102_1</name>
</gene>
<evidence type="ECO:0000256" key="1">
    <source>
        <dbReference type="SAM" id="MobiDB-lite"/>
    </source>
</evidence>
<sequence>MVHSSAPIYEPTERTCTPDNEEEISKVLEEPGRPLHVKTAESLLERVLEVGQRAWAWAQRRLPNLGQFRGPYGRSIPIIR</sequence>
<organism evidence="2 3">
    <name type="scientific">Araneus ventricosus</name>
    <name type="common">Orbweaver spider</name>
    <name type="synonym">Epeira ventricosa</name>
    <dbReference type="NCBI Taxonomy" id="182803"/>
    <lineage>
        <taxon>Eukaryota</taxon>
        <taxon>Metazoa</taxon>
        <taxon>Ecdysozoa</taxon>
        <taxon>Arthropoda</taxon>
        <taxon>Chelicerata</taxon>
        <taxon>Arachnida</taxon>
        <taxon>Araneae</taxon>
        <taxon>Araneomorphae</taxon>
        <taxon>Entelegynae</taxon>
        <taxon>Araneoidea</taxon>
        <taxon>Araneidae</taxon>
        <taxon>Araneus</taxon>
    </lineage>
</organism>
<protein>
    <submittedName>
        <fullName evidence="2">Uncharacterized protein</fullName>
    </submittedName>
</protein>
<dbReference type="Proteomes" id="UP000499080">
    <property type="component" value="Unassembled WGS sequence"/>
</dbReference>
<comment type="caution">
    <text evidence="2">The sequence shown here is derived from an EMBL/GenBank/DDBJ whole genome shotgun (WGS) entry which is preliminary data.</text>
</comment>